<dbReference type="EMBL" id="LWCA01000007">
    <property type="protein sequence ID" value="OAF72041.1"/>
    <property type="molecule type" value="Genomic_DNA"/>
</dbReference>
<dbReference type="InterPro" id="IPR029071">
    <property type="entry name" value="Ubiquitin-like_domsf"/>
</dbReference>
<sequence length="614" mass="71896">MAFKLIRYFSRRNYKKEPKTSPLERDKENKYDDYHCNVRLLDFTEYRTTIRKNTKTIDLLRSLCDYLDLEECSFFGLCVDNSDASSKLWLDPDRKVVKQIKYIENHQINLKFKVKFYSSEPNNLHDDITKYLMYLQIKNDILTGSLKCPFDTSVELAALSLQSELGDWENEYTPFFVSEFRFDPNQNESMEYSIYEKYKELAGLKPNQCELAYLSRASKLDMYGVDFYNVLGKDGNWYKLGLAPVGVLIYDGLKKIGLFFWSNILNLSCKNKKLIFNIISNDEVDEAKHVFVFRLPKTKICKKLWNRAIEHHSFFRLLIAPQPKLPKKNFLRLGSKFRFSGRTEYQTTILQHQAKRKTGEIKRKPSRRYSRRESMRKYDNDIDQTTLRKQNIEYISDTHLNEYTSLVSSDPINHKNPSKQYFPSKTSTPNNYKFVNPSYDYCTSVGQKRTQSFGGYECNKTQSRESHKSLTSSTFSRDHSSRYSYRCATNTNHTNSHFEFDKNSVSTDGKTDIEAVPVILTTEIKRKNDSPNHQNIQFVSKIKNVQPMDNGYHDGSFTSHASESDNSSPNKKYISKIPLFVRRLKNIPLEVEKLNNEPRLSRSNDNDVMLVTEI</sequence>
<dbReference type="GO" id="GO:0005856">
    <property type="term" value="C:cytoskeleton"/>
    <property type="evidence" value="ECO:0007669"/>
    <property type="project" value="TreeGrafter"/>
</dbReference>
<dbReference type="InterPro" id="IPR014847">
    <property type="entry name" value="FA"/>
</dbReference>
<keyword evidence="6" id="KW-1185">Reference proteome</keyword>
<dbReference type="PANTHER" id="PTHR23280:SF25">
    <property type="entry name" value="MOESIN_EZRIN_RADIXIN HOMOLOG 1"/>
    <property type="match status" value="1"/>
</dbReference>
<dbReference type="SUPFAM" id="SSF54236">
    <property type="entry name" value="Ubiquitin-like"/>
    <property type="match status" value="1"/>
</dbReference>
<dbReference type="InterPro" id="IPR014352">
    <property type="entry name" value="FERM/acyl-CoA-bd_prot_sf"/>
</dbReference>
<dbReference type="Pfam" id="PF00373">
    <property type="entry name" value="FERM_M"/>
    <property type="match status" value="1"/>
</dbReference>
<dbReference type="SMART" id="SM01195">
    <property type="entry name" value="FA"/>
    <property type="match status" value="1"/>
</dbReference>
<keyword evidence="2" id="KW-0963">Cytoplasm</keyword>
<dbReference type="SMART" id="SM01196">
    <property type="entry name" value="FERM_C"/>
    <property type="match status" value="1"/>
</dbReference>
<dbReference type="InterPro" id="IPR018980">
    <property type="entry name" value="FERM_PH-like_C"/>
</dbReference>
<dbReference type="GO" id="GO:0031032">
    <property type="term" value="P:actomyosin structure organization"/>
    <property type="evidence" value="ECO:0007669"/>
    <property type="project" value="TreeGrafter"/>
</dbReference>
<dbReference type="InterPro" id="IPR018979">
    <property type="entry name" value="FERM_N"/>
</dbReference>
<dbReference type="InterPro" id="IPR019748">
    <property type="entry name" value="FERM_central"/>
</dbReference>
<dbReference type="Gene3D" id="3.10.20.90">
    <property type="entry name" value="Phosphatidylinositol 3-kinase Catalytic Subunit, Chain A, domain 1"/>
    <property type="match status" value="1"/>
</dbReference>
<dbReference type="PANTHER" id="PTHR23280">
    <property type="entry name" value="4.1 G PROTEIN"/>
    <property type="match status" value="1"/>
</dbReference>
<dbReference type="InterPro" id="IPR011993">
    <property type="entry name" value="PH-like_dom_sf"/>
</dbReference>
<dbReference type="SUPFAM" id="SSF50729">
    <property type="entry name" value="PH domain-like"/>
    <property type="match status" value="1"/>
</dbReference>
<evidence type="ECO:0000259" key="4">
    <source>
        <dbReference type="PROSITE" id="PS50057"/>
    </source>
</evidence>
<accession>A0A177BEN4</accession>
<dbReference type="Pfam" id="PF09379">
    <property type="entry name" value="FERM_N"/>
    <property type="match status" value="1"/>
</dbReference>
<protein>
    <submittedName>
        <fullName evidence="5">Band 4.1-like protein 4A</fullName>
    </submittedName>
</protein>
<name>A0A177BEN4_9BILA</name>
<organism evidence="5 6">
    <name type="scientific">Intoshia linei</name>
    <dbReference type="NCBI Taxonomy" id="1819745"/>
    <lineage>
        <taxon>Eukaryota</taxon>
        <taxon>Metazoa</taxon>
        <taxon>Spiralia</taxon>
        <taxon>Lophotrochozoa</taxon>
        <taxon>Mesozoa</taxon>
        <taxon>Orthonectida</taxon>
        <taxon>Rhopaluridae</taxon>
        <taxon>Intoshia</taxon>
    </lineage>
</organism>
<dbReference type="Proteomes" id="UP000078046">
    <property type="component" value="Unassembled WGS sequence"/>
</dbReference>
<feature type="compositionally biased region" description="Polar residues" evidence="3">
    <location>
        <begin position="556"/>
        <end position="570"/>
    </location>
</feature>
<reference evidence="5 6" key="1">
    <citation type="submission" date="2016-04" db="EMBL/GenBank/DDBJ databases">
        <title>The genome of Intoshia linei affirms orthonectids as highly simplified spiralians.</title>
        <authorList>
            <person name="Mikhailov K.V."/>
            <person name="Slusarev G.S."/>
            <person name="Nikitin M.A."/>
            <person name="Logacheva M.D."/>
            <person name="Penin A."/>
            <person name="Aleoshin V."/>
            <person name="Panchin Y.V."/>
        </authorList>
    </citation>
    <scope>NUCLEOTIDE SEQUENCE [LARGE SCALE GENOMIC DNA]</scope>
    <source>
        <strain evidence="5">Intl2013</strain>
        <tissue evidence="5">Whole animal</tissue>
    </source>
</reference>
<feature type="domain" description="FERM" evidence="4">
    <location>
        <begin position="34"/>
        <end position="319"/>
    </location>
</feature>
<dbReference type="SUPFAM" id="SSF47031">
    <property type="entry name" value="Second domain of FERM"/>
    <property type="match status" value="1"/>
</dbReference>
<evidence type="ECO:0000256" key="2">
    <source>
        <dbReference type="ARBA" id="ARBA00022490"/>
    </source>
</evidence>
<feature type="region of interest" description="Disordered" evidence="3">
    <location>
        <begin position="549"/>
        <end position="570"/>
    </location>
</feature>
<feature type="region of interest" description="Disordered" evidence="3">
    <location>
        <begin position="353"/>
        <end position="374"/>
    </location>
</feature>
<dbReference type="GO" id="GO:0016020">
    <property type="term" value="C:membrane"/>
    <property type="evidence" value="ECO:0007669"/>
    <property type="project" value="UniProtKB-ARBA"/>
</dbReference>
<gene>
    <name evidence="5" type="ORF">A3Q56_00172</name>
</gene>
<dbReference type="Pfam" id="PF09380">
    <property type="entry name" value="FERM_C"/>
    <property type="match status" value="1"/>
</dbReference>
<dbReference type="AlphaFoldDB" id="A0A177BEN4"/>
<dbReference type="CDD" id="cd14473">
    <property type="entry name" value="FERM_B-lobe"/>
    <property type="match status" value="1"/>
</dbReference>
<evidence type="ECO:0000256" key="3">
    <source>
        <dbReference type="SAM" id="MobiDB-lite"/>
    </source>
</evidence>
<dbReference type="InterPro" id="IPR000299">
    <property type="entry name" value="FERM_domain"/>
</dbReference>
<dbReference type="InterPro" id="IPR019749">
    <property type="entry name" value="Band_41_domain"/>
</dbReference>
<dbReference type="Pfam" id="PF08736">
    <property type="entry name" value="FA"/>
    <property type="match status" value="1"/>
</dbReference>
<dbReference type="PRINTS" id="PR00935">
    <property type="entry name" value="BAND41"/>
</dbReference>
<dbReference type="InterPro" id="IPR035963">
    <property type="entry name" value="FERM_2"/>
</dbReference>
<dbReference type="CDD" id="cd13186">
    <property type="entry name" value="FERM_C_NBL4_NBL5"/>
    <property type="match status" value="1"/>
</dbReference>
<dbReference type="Gene3D" id="1.20.80.10">
    <property type="match status" value="1"/>
</dbReference>
<comment type="caution">
    <text evidence="5">The sequence shown here is derived from an EMBL/GenBank/DDBJ whole genome shotgun (WGS) entry which is preliminary data.</text>
</comment>
<proteinExistence type="predicted"/>
<dbReference type="FunFam" id="2.30.29.30:FF:000002">
    <property type="entry name" value="Band 4.1-like protein 5 isoform 1"/>
    <property type="match status" value="1"/>
</dbReference>
<comment type="subcellular location">
    <subcellularLocation>
        <location evidence="1">Cytoplasm</location>
    </subcellularLocation>
</comment>
<dbReference type="Gene3D" id="2.30.29.30">
    <property type="entry name" value="Pleckstrin-homology domain (PH domain)/Phosphotyrosine-binding domain (PTB)"/>
    <property type="match status" value="1"/>
</dbReference>
<dbReference type="OrthoDB" id="6235974at2759"/>
<dbReference type="CDD" id="cd01765">
    <property type="entry name" value="FERM_F0_F1"/>
    <property type="match status" value="1"/>
</dbReference>
<dbReference type="SMART" id="SM00295">
    <property type="entry name" value="B41"/>
    <property type="match status" value="1"/>
</dbReference>
<dbReference type="FunFam" id="1.20.80.10:FF:000003">
    <property type="entry name" value="Tyrosine-protein phosphatase non-receptor type 4"/>
    <property type="match status" value="1"/>
</dbReference>
<dbReference type="GO" id="GO:0005737">
    <property type="term" value="C:cytoplasm"/>
    <property type="evidence" value="ECO:0007669"/>
    <property type="project" value="UniProtKB-SubCell"/>
</dbReference>
<dbReference type="PROSITE" id="PS50057">
    <property type="entry name" value="FERM_3"/>
    <property type="match status" value="1"/>
</dbReference>
<evidence type="ECO:0000313" key="5">
    <source>
        <dbReference type="EMBL" id="OAF72041.1"/>
    </source>
</evidence>
<evidence type="ECO:0000256" key="1">
    <source>
        <dbReference type="ARBA" id="ARBA00004496"/>
    </source>
</evidence>
<evidence type="ECO:0000313" key="6">
    <source>
        <dbReference type="Proteomes" id="UP000078046"/>
    </source>
</evidence>